<dbReference type="SFLD" id="SFLDG01154">
    <property type="entry name" value="Main.5:_Phi-like"/>
    <property type="match status" value="1"/>
</dbReference>
<evidence type="ECO:0000256" key="2">
    <source>
        <dbReference type="ARBA" id="ARBA00010128"/>
    </source>
</evidence>
<protein>
    <recommendedName>
        <fullName evidence="3">glutathione transferase</fullName>
        <ecNumber evidence="3">2.5.1.18</ecNumber>
    </recommendedName>
</protein>
<dbReference type="GO" id="GO:0009407">
    <property type="term" value="P:toxin catabolic process"/>
    <property type="evidence" value="ECO:0007669"/>
    <property type="project" value="UniProtKB-ARBA"/>
</dbReference>
<dbReference type="PANTHER" id="PTHR43900">
    <property type="entry name" value="GLUTATHIONE S-TRANSFERASE RHO"/>
    <property type="match status" value="1"/>
</dbReference>
<dbReference type="SFLD" id="SFLDG00358">
    <property type="entry name" value="Main_(cytGST)"/>
    <property type="match status" value="1"/>
</dbReference>
<evidence type="ECO:0000256" key="7">
    <source>
        <dbReference type="ARBA" id="ARBA00047960"/>
    </source>
</evidence>
<dbReference type="GO" id="GO:0043295">
    <property type="term" value="F:glutathione binding"/>
    <property type="evidence" value="ECO:0007669"/>
    <property type="project" value="TreeGrafter"/>
</dbReference>
<dbReference type="InterPro" id="IPR036249">
    <property type="entry name" value="Thioredoxin-like_sf"/>
</dbReference>
<evidence type="ECO:0000259" key="9">
    <source>
        <dbReference type="PROSITE" id="PS50405"/>
    </source>
</evidence>
<evidence type="ECO:0000256" key="3">
    <source>
        <dbReference type="ARBA" id="ARBA00012452"/>
    </source>
</evidence>
<keyword evidence="11" id="KW-1185">Reference proteome</keyword>
<evidence type="ECO:0000256" key="6">
    <source>
        <dbReference type="ARBA" id="ARBA00022679"/>
    </source>
</evidence>
<dbReference type="InterPro" id="IPR036282">
    <property type="entry name" value="Glutathione-S-Trfase_C_sf"/>
</dbReference>
<dbReference type="PROSITE" id="PS50404">
    <property type="entry name" value="GST_NTER"/>
    <property type="match status" value="1"/>
</dbReference>
<keyword evidence="4" id="KW-0963">Cytoplasm</keyword>
<dbReference type="FunFam" id="3.40.30.10:FF:000016">
    <property type="entry name" value="Glutathione S-transferase F2"/>
    <property type="match status" value="1"/>
</dbReference>
<evidence type="ECO:0000256" key="4">
    <source>
        <dbReference type="ARBA" id="ARBA00022490"/>
    </source>
</evidence>
<accession>A0A2P5CXE1</accession>
<dbReference type="GO" id="GO:0004364">
    <property type="term" value="F:glutathione transferase activity"/>
    <property type="evidence" value="ECO:0007669"/>
    <property type="project" value="UniProtKB-EC"/>
</dbReference>
<dbReference type="Pfam" id="PF02798">
    <property type="entry name" value="GST_N"/>
    <property type="match status" value="1"/>
</dbReference>
<dbReference type="SUPFAM" id="SSF52833">
    <property type="entry name" value="Thioredoxin-like"/>
    <property type="match status" value="1"/>
</dbReference>
<evidence type="ECO:0000256" key="5">
    <source>
        <dbReference type="ARBA" id="ARBA00022575"/>
    </source>
</evidence>
<comment type="subcellular location">
    <subcellularLocation>
        <location evidence="1">Cytoplasm</location>
        <location evidence="1">Cytosol</location>
    </subcellularLocation>
</comment>
<dbReference type="CDD" id="cd03053">
    <property type="entry name" value="GST_N_Phi"/>
    <property type="match status" value="1"/>
</dbReference>
<dbReference type="PANTHER" id="PTHR43900:SF47">
    <property type="entry name" value="GLUTATHIONE S-TRANSFERASE F6-RELATED"/>
    <property type="match status" value="1"/>
</dbReference>
<keyword evidence="5" id="KW-0216">Detoxification</keyword>
<evidence type="ECO:0000313" key="10">
    <source>
        <dbReference type="EMBL" id="PON65720.1"/>
    </source>
</evidence>
<dbReference type="Gene3D" id="1.20.1050.10">
    <property type="match status" value="1"/>
</dbReference>
<evidence type="ECO:0000259" key="8">
    <source>
        <dbReference type="PROSITE" id="PS50404"/>
    </source>
</evidence>
<dbReference type="PROSITE" id="PS50405">
    <property type="entry name" value="GST_CTER"/>
    <property type="match status" value="1"/>
</dbReference>
<comment type="catalytic activity">
    <reaction evidence="7">
        <text>RX + glutathione = an S-substituted glutathione + a halide anion + H(+)</text>
        <dbReference type="Rhea" id="RHEA:16437"/>
        <dbReference type="ChEBI" id="CHEBI:15378"/>
        <dbReference type="ChEBI" id="CHEBI:16042"/>
        <dbReference type="ChEBI" id="CHEBI:17792"/>
        <dbReference type="ChEBI" id="CHEBI:57925"/>
        <dbReference type="ChEBI" id="CHEBI:90779"/>
        <dbReference type="EC" id="2.5.1.18"/>
    </reaction>
</comment>
<dbReference type="SFLD" id="SFLDS00019">
    <property type="entry name" value="Glutathione_Transferase_(cytos"/>
    <property type="match status" value="1"/>
</dbReference>
<dbReference type="InterPro" id="IPR034347">
    <property type="entry name" value="GST_Phi_C"/>
</dbReference>
<dbReference type="AlphaFoldDB" id="A0A2P5CXE1"/>
<dbReference type="Pfam" id="PF00043">
    <property type="entry name" value="GST_C"/>
    <property type="match status" value="1"/>
</dbReference>
<dbReference type="GO" id="GO:0005829">
    <property type="term" value="C:cytosol"/>
    <property type="evidence" value="ECO:0007669"/>
    <property type="project" value="UniProtKB-SubCell"/>
</dbReference>
<feature type="domain" description="GST C-terminal" evidence="9">
    <location>
        <begin position="90"/>
        <end position="215"/>
    </location>
</feature>
<dbReference type="FunFam" id="1.20.1050.10:FF:000004">
    <property type="entry name" value="Glutathione S-transferase F2"/>
    <property type="match status" value="1"/>
</dbReference>
<keyword evidence="6" id="KW-0808">Transferase</keyword>
<dbReference type="CDD" id="cd03187">
    <property type="entry name" value="GST_C_Phi"/>
    <property type="match status" value="1"/>
</dbReference>
<organism evidence="10 11">
    <name type="scientific">Parasponia andersonii</name>
    <name type="common">Sponia andersonii</name>
    <dbReference type="NCBI Taxonomy" id="3476"/>
    <lineage>
        <taxon>Eukaryota</taxon>
        <taxon>Viridiplantae</taxon>
        <taxon>Streptophyta</taxon>
        <taxon>Embryophyta</taxon>
        <taxon>Tracheophyta</taxon>
        <taxon>Spermatophyta</taxon>
        <taxon>Magnoliopsida</taxon>
        <taxon>eudicotyledons</taxon>
        <taxon>Gunneridae</taxon>
        <taxon>Pentapetalae</taxon>
        <taxon>rosids</taxon>
        <taxon>fabids</taxon>
        <taxon>Rosales</taxon>
        <taxon>Cannabaceae</taxon>
        <taxon>Parasponia</taxon>
    </lineage>
</organism>
<dbReference type="EC" id="2.5.1.18" evidence="3"/>
<dbReference type="InterPro" id="IPR004046">
    <property type="entry name" value="GST_C"/>
</dbReference>
<feature type="domain" description="GST N-terminal" evidence="8">
    <location>
        <begin position="2"/>
        <end position="83"/>
    </location>
</feature>
<evidence type="ECO:0000313" key="11">
    <source>
        <dbReference type="Proteomes" id="UP000237105"/>
    </source>
</evidence>
<dbReference type="Proteomes" id="UP000237105">
    <property type="component" value="Unassembled WGS sequence"/>
</dbReference>
<name>A0A2P5CXE1_PARAD</name>
<dbReference type="GO" id="GO:0006749">
    <property type="term" value="P:glutathione metabolic process"/>
    <property type="evidence" value="ECO:0007669"/>
    <property type="project" value="TreeGrafter"/>
</dbReference>
<dbReference type="Gene3D" id="3.40.30.10">
    <property type="entry name" value="Glutaredoxin"/>
    <property type="match status" value="1"/>
</dbReference>
<sequence length="215" mass="24045">MAVIKVHGSPFSTATQRALVCLCEKELEFDVVPVDMRAGAHKQEPFISLNPFGQVPAFEDGDLQLFESRAITKYIEEEYGQKGTQLVPLDSKKKAIASVWMEVEAHHFDPVTSKLGWEIVYKPLFGLTTDQAVVEENEAKLEKVLDVYENRLSKSKYLGGDCFSLADLHHLPNLQGLLGTSLKKHFESRPHVNEWVADITARPAWAKVLALKGQA</sequence>
<evidence type="ECO:0000256" key="1">
    <source>
        <dbReference type="ARBA" id="ARBA00004514"/>
    </source>
</evidence>
<dbReference type="EMBL" id="JXTB01000085">
    <property type="protein sequence ID" value="PON65720.1"/>
    <property type="molecule type" value="Genomic_DNA"/>
</dbReference>
<comment type="similarity">
    <text evidence="2">Belongs to the GST superfamily. Phi family.</text>
</comment>
<dbReference type="InterPro" id="IPR040079">
    <property type="entry name" value="Glutathione_S-Trfase"/>
</dbReference>
<dbReference type="SUPFAM" id="SSF47616">
    <property type="entry name" value="GST C-terminal domain-like"/>
    <property type="match status" value="1"/>
</dbReference>
<dbReference type="STRING" id="3476.A0A2P5CXE1"/>
<comment type="caution">
    <text evidence="10">The sequence shown here is derived from an EMBL/GenBank/DDBJ whole genome shotgun (WGS) entry which is preliminary data.</text>
</comment>
<dbReference type="OrthoDB" id="422574at2759"/>
<dbReference type="InterPro" id="IPR004045">
    <property type="entry name" value="Glutathione_S-Trfase_N"/>
</dbReference>
<dbReference type="InterPro" id="IPR010987">
    <property type="entry name" value="Glutathione-S-Trfase_C-like"/>
</dbReference>
<reference evidence="11" key="1">
    <citation type="submission" date="2016-06" db="EMBL/GenBank/DDBJ databases">
        <title>Parallel loss of symbiosis genes in relatives of nitrogen-fixing non-legume Parasponia.</title>
        <authorList>
            <person name="Van Velzen R."/>
            <person name="Holmer R."/>
            <person name="Bu F."/>
            <person name="Rutten L."/>
            <person name="Van Zeijl A."/>
            <person name="Liu W."/>
            <person name="Santuari L."/>
            <person name="Cao Q."/>
            <person name="Sharma T."/>
            <person name="Shen D."/>
            <person name="Roswanjaya Y."/>
            <person name="Wardhani T."/>
            <person name="Kalhor M.S."/>
            <person name="Jansen J."/>
            <person name="Van den Hoogen J."/>
            <person name="Gungor B."/>
            <person name="Hartog M."/>
            <person name="Hontelez J."/>
            <person name="Verver J."/>
            <person name="Yang W.-C."/>
            <person name="Schijlen E."/>
            <person name="Repin R."/>
            <person name="Schilthuizen M."/>
            <person name="Schranz E."/>
            <person name="Heidstra R."/>
            <person name="Miyata K."/>
            <person name="Fedorova E."/>
            <person name="Kohlen W."/>
            <person name="Bisseling T."/>
            <person name="Smit S."/>
            <person name="Geurts R."/>
        </authorList>
    </citation>
    <scope>NUCLEOTIDE SEQUENCE [LARGE SCALE GENOMIC DNA]</scope>
    <source>
        <strain evidence="11">cv. WU1-14</strain>
    </source>
</reference>
<gene>
    <name evidence="10" type="ORF">PanWU01x14_114630</name>
</gene>
<proteinExistence type="inferred from homology"/>